<dbReference type="PANTHER" id="PTHR39203">
    <property type="entry name" value="CYTOPLASMIC PROTEIN-RELATED"/>
    <property type="match status" value="1"/>
</dbReference>
<dbReference type="Pfam" id="PF04266">
    <property type="entry name" value="ASCH"/>
    <property type="match status" value="1"/>
</dbReference>
<dbReference type="PANTHER" id="PTHR39203:SF1">
    <property type="entry name" value="CYTOPLASMIC PROTEIN"/>
    <property type="match status" value="1"/>
</dbReference>
<dbReference type="Gene3D" id="3.10.400.10">
    <property type="entry name" value="Sulfate adenylyltransferase"/>
    <property type="match status" value="1"/>
</dbReference>
<evidence type="ECO:0000259" key="1">
    <source>
        <dbReference type="SMART" id="SM01022"/>
    </source>
</evidence>
<dbReference type="InterPro" id="IPR015947">
    <property type="entry name" value="PUA-like_sf"/>
</dbReference>
<dbReference type="RefSeq" id="WP_191789897.1">
    <property type="nucleotide sequence ID" value="NZ_JACSQE010000004.1"/>
</dbReference>
<sequence>MTDALAPHPPTELPPVDTLAGDAFWADYAAAHPDAVALCGEYTVERFGDSPTLSDALLREVTHGAKRATAELASEFAARGDALPRVGSHWVACDGAGHPRVILRSIELRLGTFGSVDAAFAWDEGEDDRSLESWRREHRKYWIRTCAARGAQWSEDEEIVLERFQVVWPPELADRSTHDA</sequence>
<feature type="domain" description="ASCH" evidence="1">
    <location>
        <begin position="45"/>
        <end position="168"/>
    </location>
</feature>
<evidence type="ECO:0000313" key="3">
    <source>
        <dbReference type="Proteomes" id="UP000633601"/>
    </source>
</evidence>
<keyword evidence="3" id="KW-1185">Reference proteome</keyword>
<dbReference type="PIRSF" id="PIRSF021320">
    <property type="entry name" value="DUF984"/>
    <property type="match status" value="1"/>
</dbReference>
<reference evidence="2 3" key="1">
    <citation type="submission" date="2020-08" db="EMBL/GenBank/DDBJ databases">
        <title>A Genomic Blueprint of the Chicken Gut Microbiome.</title>
        <authorList>
            <person name="Gilroy R."/>
            <person name="Ravi A."/>
            <person name="Getino M."/>
            <person name="Pursley I."/>
            <person name="Horton D.L."/>
            <person name="Alikhan N.-F."/>
            <person name="Baker D."/>
            <person name="Gharbi K."/>
            <person name="Hall N."/>
            <person name="Watson M."/>
            <person name="Adriaenssens E.M."/>
            <person name="Foster-Nyarko E."/>
            <person name="Jarju S."/>
            <person name="Secka A."/>
            <person name="Antonio M."/>
            <person name="Oren A."/>
            <person name="Chaudhuri R."/>
            <person name="La Ragione R.M."/>
            <person name="Hildebrand F."/>
            <person name="Pallen M.J."/>
        </authorList>
    </citation>
    <scope>NUCLEOTIDE SEQUENCE [LARGE SCALE GENOMIC DNA]</scope>
    <source>
        <strain evidence="2 3">Sa2CUA8</strain>
    </source>
</reference>
<dbReference type="InterPro" id="IPR009326">
    <property type="entry name" value="DUF984"/>
</dbReference>
<accession>A0ABR8V065</accession>
<dbReference type="CDD" id="cd06553">
    <property type="entry name" value="ASCH_Ef3133_like"/>
    <property type="match status" value="1"/>
</dbReference>
<gene>
    <name evidence="2" type="ORF">H9640_06500</name>
</gene>
<dbReference type="EMBL" id="JACSQE010000004">
    <property type="protein sequence ID" value="MBD7998193.1"/>
    <property type="molecule type" value="Genomic_DNA"/>
</dbReference>
<name>A0ABR8V065_9CELL</name>
<protein>
    <submittedName>
        <fullName evidence="2">ASCH domain-containing protein</fullName>
    </submittedName>
</protein>
<dbReference type="SUPFAM" id="SSF88697">
    <property type="entry name" value="PUA domain-like"/>
    <property type="match status" value="1"/>
</dbReference>
<proteinExistence type="predicted"/>
<dbReference type="SMART" id="SM01022">
    <property type="entry name" value="ASCH"/>
    <property type="match status" value="1"/>
</dbReference>
<comment type="caution">
    <text evidence="2">The sequence shown here is derived from an EMBL/GenBank/DDBJ whole genome shotgun (WGS) entry which is preliminary data.</text>
</comment>
<dbReference type="Proteomes" id="UP000633601">
    <property type="component" value="Unassembled WGS sequence"/>
</dbReference>
<dbReference type="InterPro" id="IPR007374">
    <property type="entry name" value="ASCH_domain"/>
</dbReference>
<organism evidence="2 3">
    <name type="scientific">Oerskovia gallyi</name>
    <dbReference type="NCBI Taxonomy" id="2762226"/>
    <lineage>
        <taxon>Bacteria</taxon>
        <taxon>Bacillati</taxon>
        <taxon>Actinomycetota</taxon>
        <taxon>Actinomycetes</taxon>
        <taxon>Micrococcales</taxon>
        <taxon>Cellulomonadaceae</taxon>
        <taxon>Oerskovia</taxon>
    </lineage>
</organism>
<evidence type="ECO:0000313" key="2">
    <source>
        <dbReference type="EMBL" id="MBD7998193.1"/>
    </source>
</evidence>